<sequence>MSSLSRRASVVAFGLAAVFVASAQTALADPGIDRSCFDAAAPLTVEEQRSALPVPREILRRSGFDRFETHLARLLCAAPDRVVARIAVSSQAKRLWRAAVHRARGTAGPGGLPASDDRPLYWARLRLSGLLRQWTPRFGLDEAERARLIDTLETSSRGRDAVRYPTGVRRILVSGFDPFRLDGDIRRSNPSGAAALALDGTTVRTRSGPARIEAVLFPVLWRPFEEGTVERTLLLHLPEVDLFATLSQGRQGRFDIERFNGRWHEGTDNNNELRPGSTVPIPADVPTVEPAPEFVPTTLPYEDIVRADTGRFPVYDNTGVLEIPPGGTEPVFRPDGPTPGSTARAGGGGSYLSNEIAYRATLLRDALGLDVPGGHVHTPILEFGPGNTGELTDPVFERNQRDITAQLRSIVTTAAGTLGRTPDQRRLRSG</sequence>
<feature type="chain" id="PRO_5039255973" evidence="2">
    <location>
        <begin position="24"/>
        <end position="430"/>
    </location>
</feature>
<evidence type="ECO:0000313" key="3">
    <source>
        <dbReference type="EMBL" id="TQJ05797.1"/>
    </source>
</evidence>
<dbReference type="SUPFAM" id="SSF53182">
    <property type="entry name" value="Pyrrolidone carboxyl peptidase (pyroglutamate aminopeptidase)"/>
    <property type="match status" value="1"/>
</dbReference>
<dbReference type="EMBL" id="VFML01000001">
    <property type="protein sequence ID" value="TQJ05797.1"/>
    <property type="molecule type" value="Genomic_DNA"/>
</dbReference>
<proteinExistence type="predicted"/>
<dbReference type="InterPro" id="IPR036440">
    <property type="entry name" value="Peptidase_C15-like_sf"/>
</dbReference>
<reference evidence="3 4" key="1">
    <citation type="submission" date="2019-06" db="EMBL/GenBank/DDBJ databases">
        <title>Sequencing the genomes of 1000 actinobacteria strains.</title>
        <authorList>
            <person name="Klenk H.-P."/>
        </authorList>
    </citation>
    <scope>NUCLEOTIDE SEQUENCE [LARGE SCALE GENOMIC DNA]</scope>
    <source>
        <strain evidence="3 4">DSM 45679</strain>
    </source>
</reference>
<dbReference type="AlphaFoldDB" id="A0A542DRS4"/>
<name>A0A542DRS4_AMYCI</name>
<gene>
    <name evidence="3" type="ORF">FB471_5637</name>
</gene>
<feature type="region of interest" description="Disordered" evidence="1">
    <location>
        <begin position="323"/>
        <end position="348"/>
    </location>
</feature>
<dbReference type="Proteomes" id="UP000320876">
    <property type="component" value="Unassembled WGS sequence"/>
</dbReference>
<feature type="signal peptide" evidence="2">
    <location>
        <begin position="1"/>
        <end position="23"/>
    </location>
</feature>
<comment type="caution">
    <text evidence="3">The sequence shown here is derived from an EMBL/GenBank/DDBJ whole genome shotgun (WGS) entry which is preliminary data.</text>
</comment>
<accession>A0A542DRS4</accession>
<dbReference type="OrthoDB" id="4555199at2"/>
<protein>
    <submittedName>
        <fullName evidence="3">Pyrrolidone-carboxylate peptidase</fullName>
    </submittedName>
</protein>
<evidence type="ECO:0000256" key="1">
    <source>
        <dbReference type="SAM" id="MobiDB-lite"/>
    </source>
</evidence>
<dbReference type="Gene3D" id="3.40.630.20">
    <property type="entry name" value="Peptidase C15, pyroglutamyl peptidase I-like"/>
    <property type="match status" value="1"/>
</dbReference>
<evidence type="ECO:0000313" key="4">
    <source>
        <dbReference type="Proteomes" id="UP000320876"/>
    </source>
</evidence>
<keyword evidence="2" id="KW-0732">Signal</keyword>
<evidence type="ECO:0000256" key="2">
    <source>
        <dbReference type="SAM" id="SignalP"/>
    </source>
</evidence>
<keyword evidence="4" id="KW-1185">Reference proteome</keyword>
<organism evidence="3 4">
    <name type="scientific">Amycolatopsis cihanbeyliensis</name>
    <dbReference type="NCBI Taxonomy" id="1128664"/>
    <lineage>
        <taxon>Bacteria</taxon>
        <taxon>Bacillati</taxon>
        <taxon>Actinomycetota</taxon>
        <taxon>Actinomycetes</taxon>
        <taxon>Pseudonocardiales</taxon>
        <taxon>Pseudonocardiaceae</taxon>
        <taxon>Amycolatopsis</taxon>
    </lineage>
</organism>
<dbReference type="RefSeq" id="WP_142001274.1">
    <property type="nucleotide sequence ID" value="NZ_VFML01000001.1"/>
</dbReference>